<dbReference type="SUPFAM" id="SSF49464">
    <property type="entry name" value="Carboxypeptidase regulatory domain-like"/>
    <property type="match status" value="1"/>
</dbReference>
<dbReference type="Pfam" id="PF14905">
    <property type="entry name" value="OMP_b-brl_3"/>
    <property type="match status" value="1"/>
</dbReference>
<dbReference type="OrthoDB" id="603275at2"/>
<dbReference type="AlphaFoldDB" id="A0A1E5T6N7"/>
<name>A0A1E5T6N7_9BACT</name>
<sequence length="896" mass="100885">MKKFILITIVSLFCFSFQAQAQKKVPYIGQITDTLGVPLQFANILAMDTVKNSIAAFGVTDPRGNFRLTLQEGKAYKIKISFIGFLPVESMIKAYDNTSAPLSIALRENSKQLGDVEVVTEMPVLIQGDTITYKADVFTKGNERKLGDVLNELPGFEVNEDGQVKVEGQTINKLMVDGKEAFGGDTKLMTKNLPANVVDKVQLLKNFNDVAPLSSVNQSEAMALNIMLKEDKKNILFGDLTAGAGPENRYLGHANAFYYSPKTSLNFIGGANNVGKLTFTMSDYFRFSGGLGGFAGRSGSGLRLSSNNLGFPVAERNNAQELKNETLAFNFNSTPSKSWNISGFAIGSKVNNTLGSVSRRNYILQTGDNQEILTSATNTRSNAGLFKFNTKYTPNPLLQVGYDALVRISDSENITTQNSEFGGINNAIGGVTAQQPWSIQNQLSAFYAADDKNVLSLEASYEYKFQDPLYDLSTSERPFASLITLSDDNPFNILQSRVIKTNNQEAILNYYRILNKTNHINLSVGNVYTEQSMTSDLVQLVNDNEFDLGNPDLINDVDYRFQDYYAGVTLKTKFGRLLFTPSLNLHYYQIENVQRGTTERFDKTLLLPSVSARYKFSSSHSLSFNYNPRAEFTDIQNLARGLIVRSYNSLFGGNPILKNSFYHNLSMNYSNFSMYSFFNLYGGLNYSKRFDDVSNIIQFNGLERVNTPINIDVANETMSGNINADKRFDSFSINFSGRVSRSISNNFIGDILNENVSFQQTYTTGLSTTFFKKLNIDIGVEKTFNRYDGNNISNRFENDKPFIKMDVRFLKGFRLDVDYEYNNYQNKANDIQSDFEILDVELTYRKGKSPWEFRVEGMNLLNTTGIRRDSFSESLISTYEYFIQKRYWLLSIVYDL</sequence>
<evidence type="ECO:0000313" key="3">
    <source>
        <dbReference type="EMBL" id="OEK07006.1"/>
    </source>
</evidence>
<evidence type="ECO:0000256" key="1">
    <source>
        <dbReference type="SAM" id="SignalP"/>
    </source>
</evidence>
<proteinExistence type="predicted"/>
<feature type="signal peptide" evidence="1">
    <location>
        <begin position="1"/>
        <end position="21"/>
    </location>
</feature>
<dbReference type="STRING" id="1563681.BFP71_04930"/>
<dbReference type="SUPFAM" id="SSF56935">
    <property type="entry name" value="Porins"/>
    <property type="match status" value="1"/>
</dbReference>
<dbReference type="EMBL" id="MDGQ01000003">
    <property type="protein sequence ID" value="OEK07006.1"/>
    <property type="molecule type" value="Genomic_DNA"/>
</dbReference>
<evidence type="ECO:0000259" key="2">
    <source>
        <dbReference type="Pfam" id="PF14905"/>
    </source>
</evidence>
<dbReference type="Pfam" id="PF13715">
    <property type="entry name" value="CarbopepD_reg_2"/>
    <property type="match status" value="1"/>
</dbReference>
<dbReference type="InterPro" id="IPR041700">
    <property type="entry name" value="OMP_b-brl_3"/>
</dbReference>
<comment type="caution">
    <text evidence="3">The sequence shown here is derived from an EMBL/GenBank/DDBJ whole genome shotgun (WGS) entry which is preliminary data.</text>
</comment>
<accession>A0A1E5T6N7</accession>
<feature type="chain" id="PRO_5009186066" description="Outer membrane protein beta-barrel domain-containing protein" evidence="1">
    <location>
        <begin position="22"/>
        <end position="896"/>
    </location>
</feature>
<gene>
    <name evidence="3" type="ORF">BFP71_04930</name>
</gene>
<dbReference type="InterPro" id="IPR008969">
    <property type="entry name" value="CarboxyPept-like_regulatory"/>
</dbReference>
<keyword evidence="1" id="KW-0732">Signal</keyword>
<reference evidence="3 4" key="1">
    <citation type="submission" date="2016-08" db="EMBL/GenBank/DDBJ databases">
        <title>Draft genome of Fabibacter sp. strain SK-8.</title>
        <authorList>
            <person name="Wong S.-K."/>
            <person name="Hamasaki K."/>
            <person name="Yoshizawa S."/>
        </authorList>
    </citation>
    <scope>NUCLEOTIDE SEQUENCE [LARGE SCALE GENOMIC DNA]</scope>
    <source>
        <strain evidence="3 4">SK-8</strain>
    </source>
</reference>
<evidence type="ECO:0000313" key="4">
    <source>
        <dbReference type="Proteomes" id="UP000095552"/>
    </source>
</evidence>
<feature type="domain" description="Outer membrane protein beta-barrel" evidence="2">
    <location>
        <begin position="451"/>
        <end position="760"/>
    </location>
</feature>
<dbReference type="Proteomes" id="UP000095552">
    <property type="component" value="Unassembled WGS sequence"/>
</dbReference>
<keyword evidence="4" id="KW-1185">Reference proteome</keyword>
<dbReference type="RefSeq" id="WP_069834318.1">
    <property type="nucleotide sequence ID" value="NZ_MDGQ01000003.1"/>
</dbReference>
<organism evidence="3 4">
    <name type="scientific">Roseivirga misakiensis</name>
    <dbReference type="NCBI Taxonomy" id="1563681"/>
    <lineage>
        <taxon>Bacteria</taxon>
        <taxon>Pseudomonadati</taxon>
        <taxon>Bacteroidota</taxon>
        <taxon>Cytophagia</taxon>
        <taxon>Cytophagales</taxon>
        <taxon>Roseivirgaceae</taxon>
        <taxon>Roseivirga</taxon>
    </lineage>
</organism>
<protein>
    <recommendedName>
        <fullName evidence="2">Outer membrane protein beta-barrel domain-containing protein</fullName>
    </recommendedName>
</protein>